<feature type="domain" description="Fibronectin type-II" evidence="3">
    <location>
        <begin position="454"/>
        <end position="503"/>
    </location>
</feature>
<dbReference type="EMBL" id="JBHSVR010000001">
    <property type="protein sequence ID" value="MFC6633241.1"/>
    <property type="molecule type" value="Genomic_DNA"/>
</dbReference>
<evidence type="ECO:0000259" key="3">
    <source>
        <dbReference type="PROSITE" id="PS51092"/>
    </source>
</evidence>
<name>A0ABW1YKH1_9GAMM</name>
<evidence type="ECO:0000313" key="4">
    <source>
        <dbReference type="EMBL" id="MFC6633241.1"/>
    </source>
</evidence>
<comment type="caution">
    <text evidence="4">The sequence shown here is derived from an EMBL/GenBank/DDBJ whole genome shotgun (WGS) entry which is preliminary data.</text>
</comment>
<proteinExistence type="predicted"/>
<dbReference type="CDD" id="cd07389">
    <property type="entry name" value="MPP_PhoD"/>
    <property type="match status" value="1"/>
</dbReference>
<feature type="signal peptide" evidence="2">
    <location>
        <begin position="1"/>
        <end position="19"/>
    </location>
</feature>
<keyword evidence="2" id="KW-0732">Signal</keyword>
<keyword evidence="1" id="KW-1015">Disulfide bond</keyword>
<gene>
    <name evidence="4" type="ORF">ACFQBM_08120</name>
</gene>
<dbReference type="PANTHER" id="PTHR33987:SF1">
    <property type="entry name" value="CALCINEURIN-LIKE METALLO-PHOSPHOESTERASE SUPERFAMILY PROTEIN"/>
    <property type="match status" value="1"/>
</dbReference>
<dbReference type="Proteomes" id="UP001596425">
    <property type="component" value="Unassembled WGS sequence"/>
</dbReference>
<dbReference type="InterPro" id="IPR018946">
    <property type="entry name" value="PhoD-like_MPP"/>
</dbReference>
<organism evidence="4 5">
    <name type="scientific">Microbulbifer taiwanensis</name>
    <dbReference type="NCBI Taxonomy" id="986746"/>
    <lineage>
        <taxon>Bacteria</taxon>
        <taxon>Pseudomonadati</taxon>
        <taxon>Pseudomonadota</taxon>
        <taxon>Gammaproteobacteria</taxon>
        <taxon>Cellvibrionales</taxon>
        <taxon>Microbulbiferaceae</taxon>
        <taxon>Microbulbifer</taxon>
    </lineage>
</organism>
<dbReference type="RefSeq" id="WP_193189283.1">
    <property type="nucleotide sequence ID" value="NZ_JACZFR010000006.1"/>
</dbReference>
<dbReference type="InterPro" id="IPR013806">
    <property type="entry name" value="Kringle-like"/>
</dbReference>
<evidence type="ECO:0000256" key="1">
    <source>
        <dbReference type="ARBA" id="ARBA00023157"/>
    </source>
</evidence>
<keyword evidence="5" id="KW-1185">Reference proteome</keyword>
<dbReference type="PANTHER" id="PTHR33987">
    <property type="entry name" value="CALCINEURIN-LIKE METALLO-PHOSPHOESTERASE SUPERFAMILY PROTEIN"/>
    <property type="match status" value="1"/>
</dbReference>
<accession>A0ABW1YKH1</accession>
<reference evidence="5" key="1">
    <citation type="journal article" date="2019" name="Int. J. Syst. Evol. Microbiol.">
        <title>The Global Catalogue of Microorganisms (GCM) 10K type strain sequencing project: providing services to taxonomists for standard genome sequencing and annotation.</title>
        <authorList>
            <consortium name="The Broad Institute Genomics Platform"/>
            <consortium name="The Broad Institute Genome Sequencing Center for Infectious Disease"/>
            <person name="Wu L."/>
            <person name="Ma J."/>
        </authorList>
    </citation>
    <scope>NUCLEOTIDE SEQUENCE [LARGE SCALE GENOMIC DNA]</scope>
    <source>
        <strain evidence="5">CGMCC 1.13718</strain>
    </source>
</reference>
<dbReference type="InterPro" id="IPR000562">
    <property type="entry name" value="FN_type2_dom"/>
</dbReference>
<dbReference type="Gene3D" id="3.60.21.70">
    <property type="entry name" value="PhoD-like phosphatase"/>
    <property type="match status" value="1"/>
</dbReference>
<dbReference type="InterPro" id="IPR029052">
    <property type="entry name" value="Metallo-depent_PP-like"/>
</dbReference>
<evidence type="ECO:0000256" key="2">
    <source>
        <dbReference type="SAM" id="SignalP"/>
    </source>
</evidence>
<dbReference type="SMART" id="SM00059">
    <property type="entry name" value="FN2"/>
    <property type="match status" value="1"/>
</dbReference>
<dbReference type="Pfam" id="PF09423">
    <property type="entry name" value="PhoD"/>
    <property type="match status" value="1"/>
</dbReference>
<dbReference type="Pfam" id="PF00040">
    <property type="entry name" value="fn2"/>
    <property type="match status" value="1"/>
</dbReference>
<evidence type="ECO:0000313" key="5">
    <source>
        <dbReference type="Proteomes" id="UP001596425"/>
    </source>
</evidence>
<dbReference type="PROSITE" id="PS51092">
    <property type="entry name" value="FN2_2"/>
    <property type="match status" value="1"/>
</dbReference>
<feature type="chain" id="PRO_5046911454" evidence="2">
    <location>
        <begin position="20"/>
        <end position="568"/>
    </location>
</feature>
<protein>
    <submittedName>
        <fullName evidence="4">Alkaline phosphatase D family protein</fullName>
    </submittedName>
</protein>
<dbReference type="SUPFAM" id="SSF57440">
    <property type="entry name" value="Kringle-like"/>
    <property type="match status" value="1"/>
</dbReference>
<dbReference type="SUPFAM" id="SSF56300">
    <property type="entry name" value="Metallo-dependent phosphatases"/>
    <property type="match status" value="1"/>
</dbReference>
<sequence length="568" mass="63410">MRLSTLCSVAALLPLSALAAPEVHYDLCQEPFYYRGVTYLGTTDKDNDGTQWCYLKTPKSGSSWGNVRLETIPPRKTLSGQACSQTTGYQGETVYGCTSRNHHEPWCYLPSGAWEACEAPAPAEPLLAHTQPQATQTVSTLALGSCFKELGSAGQAMERVIEQDPDLFLWLGDNIYGDTTDMTLLRQKYDAKKRSPYYERFLEAEIPVMATWDDHDYGANNSGAEYSRRAESQLEFLRHFDIPEGDPRYGSRDGVYSAQLFGSGDRQLHVIMLDARYHRSPTFSDYGRCEGDNSSMLGEAQWAWLEQELARPSEIKVIGSGIQVLPPLHRDRNLNQYCAYGDGKKFNQAIANLDEETLSGTEYESWAEFPLERERLLRLVQKSINEGNAKTIVFVSGDQHWGELLQKDLPASAEYGDAATLYEITASGFGQNWPYAVPNPNRMPVWADYRGSGSYDKRCVFPFSYGGVQYRRCTSEDHDRPWCYLSVDASGKGVAGEWGNCAAEGATIPTGSVGVVADDVESLSTADRHLVNKPGSNYGFIRVDWQKRELRLSLETESEEAVSTLVKF</sequence>
<dbReference type="InterPro" id="IPR038607">
    <property type="entry name" value="PhoD-like_sf"/>
</dbReference>